<dbReference type="Pfam" id="PF01498">
    <property type="entry name" value="HTH_Tnp_Tc3_2"/>
    <property type="match status" value="1"/>
</dbReference>
<feature type="domain" description="Transposase Tc1-like" evidence="1">
    <location>
        <begin position="4"/>
        <end position="51"/>
    </location>
</feature>
<dbReference type="Ensembl" id="ENSOTST00005184024.1">
    <property type="protein sequence ID" value="ENSOTSP00005139164.1"/>
    <property type="gene ID" value="ENSOTSG00005069916.1"/>
</dbReference>
<dbReference type="GO" id="GO:0006313">
    <property type="term" value="P:DNA transposition"/>
    <property type="evidence" value="ECO:0007669"/>
    <property type="project" value="InterPro"/>
</dbReference>
<reference evidence="2" key="2">
    <citation type="submission" date="2025-08" db="UniProtKB">
        <authorList>
            <consortium name="Ensembl"/>
        </authorList>
    </citation>
    <scope>IDENTIFICATION</scope>
</reference>
<keyword evidence="3" id="KW-1185">Reference proteome</keyword>
<dbReference type="Proteomes" id="UP000694402">
    <property type="component" value="Unassembled WGS sequence"/>
</dbReference>
<organism evidence="2 3">
    <name type="scientific">Oncorhynchus tshawytscha</name>
    <name type="common">Chinook salmon</name>
    <name type="synonym">Salmo tshawytscha</name>
    <dbReference type="NCBI Taxonomy" id="74940"/>
    <lineage>
        <taxon>Eukaryota</taxon>
        <taxon>Metazoa</taxon>
        <taxon>Chordata</taxon>
        <taxon>Craniata</taxon>
        <taxon>Vertebrata</taxon>
        <taxon>Euteleostomi</taxon>
        <taxon>Actinopterygii</taxon>
        <taxon>Neopterygii</taxon>
        <taxon>Teleostei</taxon>
        <taxon>Protacanthopterygii</taxon>
        <taxon>Salmoniformes</taxon>
        <taxon>Salmonidae</taxon>
        <taxon>Salmoninae</taxon>
        <taxon>Oncorhynchus</taxon>
    </lineage>
</organism>
<dbReference type="GO" id="GO:0015074">
    <property type="term" value="P:DNA integration"/>
    <property type="evidence" value="ECO:0007669"/>
    <property type="project" value="InterPro"/>
</dbReference>
<evidence type="ECO:0000259" key="1">
    <source>
        <dbReference type="Pfam" id="PF01498"/>
    </source>
</evidence>
<sequence>MLVHANISVDESTIRKTLNKNGVHGRTPQKKPLLSKENTAAHLKFAKVHLDVPQLFWQNI</sequence>
<reference evidence="3" key="1">
    <citation type="journal article" date="2018" name="PLoS ONE">
        <title>Chinook salmon (Oncorhynchus tshawytscha) genome and transcriptome.</title>
        <authorList>
            <person name="Christensen K.A."/>
            <person name="Leong J.S."/>
            <person name="Sakhrani D."/>
            <person name="Biagi C.A."/>
            <person name="Minkley D.R."/>
            <person name="Withler R.E."/>
            <person name="Rondeau E.B."/>
            <person name="Koop B.F."/>
            <person name="Devlin R.H."/>
        </authorList>
    </citation>
    <scope>NUCLEOTIDE SEQUENCE [LARGE SCALE GENOMIC DNA]</scope>
</reference>
<protein>
    <recommendedName>
        <fullName evidence="1">Transposase Tc1-like domain-containing protein</fullName>
    </recommendedName>
</protein>
<reference evidence="2" key="3">
    <citation type="submission" date="2025-09" db="UniProtKB">
        <authorList>
            <consortium name="Ensembl"/>
        </authorList>
    </citation>
    <scope>IDENTIFICATION</scope>
</reference>
<dbReference type="InterPro" id="IPR002492">
    <property type="entry name" value="Transposase_Tc1-like"/>
</dbReference>
<name>A0AAZ3RGN0_ONCTS</name>
<accession>A0AAZ3RGN0</accession>
<proteinExistence type="predicted"/>
<evidence type="ECO:0000313" key="3">
    <source>
        <dbReference type="Proteomes" id="UP000694402"/>
    </source>
</evidence>
<dbReference type="AlphaFoldDB" id="A0AAZ3RGN0"/>
<dbReference type="GeneTree" id="ENSGT01030000235350"/>
<dbReference type="GO" id="GO:0003677">
    <property type="term" value="F:DNA binding"/>
    <property type="evidence" value="ECO:0007669"/>
    <property type="project" value="InterPro"/>
</dbReference>
<evidence type="ECO:0000313" key="2">
    <source>
        <dbReference type="Ensembl" id="ENSOTSP00005139164.1"/>
    </source>
</evidence>